<comment type="caution">
    <text evidence="1">The sequence shown here is derived from an EMBL/GenBank/DDBJ whole genome shotgun (WGS) entry which is preliminary data.</text>
</comment>
<gene>
    <name evidence="1" type="ORF">HICCMSTLAB_LOCUS13909</name>
</gene>
<protein>
    <submittedName>
        <fullName evidence="1">Uncharacterized protein</fullName>
    </submittedName>
</protein>
<name>A0A8J2HUF4_COTCN</name>
<sequence>MRLMENIFSCSPSRKYALPGRTLLQEEQLLWPDLYACALRIFSGRQHRTLCFFVLSWCDRPIQRVSTALKYRFRQEKRNDEAFEDIYDGLEYQRLCLPGKFLEEWFNFSMTFNTDGCQILKSTKTSAWPVYAQINELLPHMRKKYVLLAAVYVGDKHPKMNNLLRSFTLQMKELFTNRITWNPTPTSEVTSRFVVLASTLDAPARAAVLRMKQYNGYFSCLRTDKKLKAAMKFVTKTLEIRNGVKGYSSLTALSLFSITKGVIVETMHSVFLGTVKLHTTILIKSTGAPYYIGNQETLDVINETLLSIKPPSRRSRKPRKIQSYAQWKALDWCNWLDYASICLSSVLDIKYVNHLSLLSKAIHYLNSDSLILAELNRTDTLLKEYAQLLEEYFGEVKMSSNIHSLSHVIEYETSTVELHNKFVVQKENKARSLSAEENQALFDAGYTPE</sequence>
<dbReference type="PANTHER" id="PTHR46579">
    <property type="entry name" value="F5/8 TYPE C DOMAIN-CONTAINING PROTEIN-RELATED"/>
    <property type="match status" value="1"/>
</dbReference>
<organism evidence="1 2">
    <name type="scientific">Cotesia congregata</name>
    <name type="common">Parasitoid wasp</name>
    <name type="synonym">Apanteles congregatus</name>
    <dbReference type="NCBI Taxonomy" id="51543"/>
    <lineage>
        <taxon>Eukaryota</taxon>
        <taxon>Metazoa</taxon>
        <taxon>Ecdysozoa</taxon>
        <taxon>Arthropoda</taxon>
        <taxon>Hexapoda</taxon>
        <taxon>Insecta</taxon>
        <taxon>Pterygota</taxon>
        <taxon>Neoptera</taxon>
        <taxon>Endopterygota</taxon>
        <taxon>Hymenoptera</taxon>
        <taxon>Apocrita</taxon>
        <taxon>Ichneumonoidea</taxon>
        <taxon>Braconidae</taxon>
        <taxon>Microgastrinae</taxon>
        <taxon>Cotesia</taxon>
    </lineage>
</organism>
<evidence type="ECO:0000313" key="1">
    <source>
        <dbReference type="EMBL" id="CAG5109273.1"/>
    </source>
</evidence>
<dbReference type="AlphaFoldDB" id="A0A8J2HUF4"/>
<proteinExistence type="predicted"/>
<keyword evidence="2" id="KW-1185">Reference proteome</keyword>
<dbReference type="OrthoDB" id="7694954at2759"/>
<dbReference type="EMBL" id="CAJNRD030001124">
    <property type="protein sequence ID" value="CAG5109273.1"/>
    <property type="molecule type" value="Genomic_DNA"/>
</dbReference>
<dbReference type="Proteomes" id="UP000786811">
    <property type="component" value="Unassembled WGS sequence"/>
</dbReference>
<evidence type="ECO:0000313" key="2">
    <source>
        <dbReference type="Proteomes" id="UP000786811"/>
    </source>
</evidence>
<reference evidence="1" key="1">
    <citation type="submission" date="2021-04" db="EMBL/GenBank/DDBJ databases">
        <authorList>
            <person name="Chebbi M.A.C M."/>
        </authorList>
    </citation>
    <scope>NUCLEOTIDE SEQUENCE</scope>
</reference>
<dbReference type="PANTHER" id="PTHR46579:SF1">
    <property type="entry name" value="F5_8 TYPE C DOMAIN-CONTAINING PROTEIN"/>
    <property type="match status" value="1"/>
</dbReference>
<accession>A0A8J2HUF4</accession>